<evidence type="ECO:0000313" key="2">
    <source>
        <dbReference type="Proteomes" id="UP000033200"/>
    </source>
</evidence>
<organism evidence="1 2">
    <name type="scientific">Sphingomonas taxi</name>
    <dbReference type="NCBI Taxonomy" id="1549858"/>
    <lineage>
        <taxon>Bacteria</taxon>
        <taxon>Pseudomonadati</taxon>
        <taxon>Pseudomonadota</taxon>
        <taxon>Alphaproteobacteria</taxon>
        <taxon>Sphingomonadales</taxon>
        <taxon>Sphingomonadaceae</taxon>
        <taxon>Sphingomonas</taxon>
    </lineage>
</organism>
<accession>A0A097EC50</accession>
<dbReference type="STRING" id="1549858.MC45_00105"/>
<dbReference type="Proteomes" id="UP000033200">
    <property type="component" value="Chromosome"/>
</dbReference>
<proteinExistence type="predicted"/>
<sequence>MLERTAQPTAAVSRTSALARWDNEGGALSHPVPVKAPHVDVVHHLSDQEMVCLRSRVIALENVVIAMLAGGSHDQRAVVHDMALFVRPPLDEVQDRLTMHAADLMDHLADRATRFARVLA</sequence>
<dbReference type="eggNOG" id="ENOG5033E9Y">
    <property type="taxonomic scope" value="Bacteria"/>
</dbReference>
<protein>
    <submittedName>
        <fullName evidence="1">Uncharacterized protein</fullName>
    </submittedName>
</protein>
<name>A0A097EC50_9SPHN</name>
<dbReference type="HOGENOM" id="CLU_2071065_0_0_5"/>
<dbReference type="AlphaFoldDB" id="A0A097EC50"/>
<evidence type="ECO:0000313" key="1">
    <source>
        <dbReference type="EMBL" id="AIT05118.1"/>
    </source>
</evidence>
<gene>
    <name evidence="1" type="ORF">MC45_00105</name>
</gene>
<keyword evidence="2" id="KW-1185">Reference proteome</keyword>
<reference evidence="1 2" key="1">
    <citation type="submission" date="2014-09" db="EMBL/GenBank/DDBJ databases">
        <title>Using Illumina technology Improving SMRT sequencing Genome Assembly by RASTools.</title>
        <authorList>
            <person name="Zhou Y."/>
            <person name="Ma T."/>
            <person name="Liu T."/>
        </authorList>
    </citation>
    <scope>NUCLEOTIDE SEQUENCE [LARGE SCALE GENOMIC DNA]</scope>
    <source>
        <strain evidence="1 2">ATCC 55669</strain>
    </source>
</reference>
<dbReference type="EMBL" id="CP009571">
    <property type="protein sequence ID" value="AIT05118.1"/>
    <property type="molecule type" value="Genomic_DNA"/>
</dbReference>
<dbReference type="KEGG" id="stax:MC45_00105"/>